<sequence>MGALFIHLVIARLQQPSAYLRQDVHDFTAGELAASHPSASSKAFKNTPPIISTTPLFGGDEEYRRLPRALQTSA</sequence>
<dbReference type="Gramene" id="PVH32176">
    <property type="protein sequence ID" value="PVH32176"/>
    <property type="gene ID" value="PAHAL_9G340100"/>
</dbReference>
<dbReference type="Proteomes" id="UP000243499">
    <property type="component" value="Chromosome 9"/>
</dbReference>
<dbReference type="AlphaFoldDB" id="A0A2T8I3C4"/>
<protein>
    <submittedName>
        <fullName evidence="1">Uncharacterized protein</fullName>
    </submittedName>
</protein>
<organism evidence="1">
    <name type="scientific">Panicum hallii</name>
    <dbReference type="NCBI Taxonomy" id="206008"/>
    <lineage>
        <taxon>Eukaryota</taxon>
        <taxon>Viridiplantae</taxon>
        <taxon>Streptophyta</taxon>
        <taxon>Embryophyta</taxon>
        <taxon>Tracheophyta</taxon>
        <taxon>Spermatophyta</taxon>
        <taxon>Magnoliopsida</taxon>
        <taxon>Liliopsida</taxon>
        <taxon>Poales</taxon>
        <taxon>Poaceae</taxon>
        <taxon>PACMAD clade</taxon>
        <taxon>Panicoideae</taxon>
        <taxon>Panicodae</taxon>
        <taxon>Paniceae</taxon>
        <taxon>Panicinae</taxon>
        <taxon>Panicum</taxon>
        <taxon>Panicum sect. Panicum</taxon>
    </lineage>
</organism>
<dbReference type="EMBL" id="CM008054">
    <property type="protein sequence ID" value="PVH32176.1"/>
    <property type="molecule type" value="Genomic_DNA"/>
</dbReference>
<evidence type="ECO:0000313" key="1">
    <source>
        <dbReference type="EMBL" id="PVH32176.1"/>
    </source>
</evidence>
<proteinExistence type="predicted"/>
<accession>A0A2T8I3C4</accession>
<gene>
    <name evidence="1" type="ORF">PAHAL_9G340100</name>
</gene>
<name>A0A2T8I3C4_9POAL</name>
<reference evidence="1" key="1">
    <citation type="submission" date="2018-04" db="EMBL/GenBank/DDBJ databases">
        <title>WGS assembly of Panicum hallii.</title>
        <authorList>
            <person name="Lovell J."/>
            <person name="Jenkins J."/>
            <person name="Lowry D."/>
            <person name="Mamidi S."/>
            <person name="Sreedasyam A."/>
            <person name="Weng X."/>
            <person name="Barry K."/>
            <person name="Bonette J."/>
            <person name="Campitelli B."/>
            <person name="Daum C."/>
            <person name="Gordon S."/>
            <person name="Gould B."/>
            <person name="Lipzen A."/>
            <person name="Macqueen A."/>
            <person name="Palacio-Mejia J."/>
            <person name="Plott C."/>
            <person name="Shakirov E."/>
            <person name="Shu S."/>
            <person name="Yoshinaga Y."/>
            <person name="Zane M."/>
            <person name="Rokhsar D."/>
            <person name="Grimwood J."/>
            <person name="Schmutz J."/>
            <person name="Juenger T."/>
        </authorList>
    </citation>
    <scope>NUCLEOTIDE SEQUENCE [LARGE SCALE GENOMIC DNA]</scope>
    <source>
        <strain evidence="1">FIL2</strain>
    </source>
</reference>